<dbReference type="InterPro" id="IPR045036">
    <property type="entry name" value="Spartin-like"/>
</dbReference>
<dbReference type="PANTHER" id="PTHR21068:SF36">
    <property type="entry name" value="SENESCENCE_DEHYDRATION-ASSOCIATED PROTEIN-LIKE PROTEIN"/>
    <property type="match status" value="1"/>
</dbReference>
<organism evidence="3">
    <name type="scientific">Triticum aestivum</name>
    <name type="common">Wheat</name>
    <dbReference type="NCBI Taxonomy" id="4565"/>
    <lineage>
        <taxon>Eukaryota</taxon>
        <taxon>Viridiplantae</taxon>
        <taxon>Streptophyta</taxon>
        <taxon>Embryophyta</taxon>
        <taxon>Tracheophyta</taxon>
        <taxon>Spermatophyta</taxon>
        <taxon>Magnoliopsida</taxon>
        <taxon>Liliopsida</taxon>
        <taxon>Poales</taxon>
        <taxon>Poaceae</taxon>
        <taxon>BOP clade</taxon>
        <taxon>Pooideae</taxon>
        <taxon>Triticodae</taxon>
        <taxon>Triticeae</taxon>
        <taxon>Triticinae</taxon>
        <taxon>Triticum</taxon>
    </lineage>
</organism>
<dbReference type="OMA" id="WKEFAPS"/>
<protein>
    <recommendedName>
        <fullName evidence="2">Senescence domain-containing protein</fullName>
    </recommendedName>
</protein>
<gene>
    <name evidence="3" type="primary">LOC123062029</name>
</gene>
<evidence type="ECO:0000259" key="2">
    <source>
        <dbReference type="Pfam" id="PF06911"/>
    </source>
</evidence>
<dbReference type="InterPro" id="IPR009686">
    <property type="entry name" value="Senescence/spartin_C"/>
</dbReference>
<feature type="region of interest" description="Disordered" evidence="1">
    <location>
        <begin position="222"/>
        <end position="251"/>
    </location>
</feature>
<evidence type="ECO:0000313" key="3">
    <source>
        <dbReference type="EnsemblPlants" id="TraesCS3A02G286100.1"/>
    </source>
</evidence>
<name>A0A3B6EMH5_WHEAT</name>
<dbReference type="Proteomes" id="UP000019116">
    <property type="component" value="Chromosome 3A"/>
</dbReference>
<evidence type="ECO:0000256" key="1">
    <source>
        <dbReference type="SAM" id="MobiDB-lite"/>
    </source>
</evidence>
<feature type="domain" description="Senescence" evidence="2">
    <location>
        <begin position="246"/>
        <end position="374"/>
    </location>
</feature>
<dbReference type="OrthoDB" id="1719420at2759"/>
<dbReference type="Pfam" id="PF06911">
    <property type="entry name" value="Senescence"/>
    <property type="match status" value="1"/>
</dbReference>
<proteinExistence type="predicted"/>
<sequence length="392" mass="40928">MSSSSSSRPRGGIREETLLRVPGAAVHLVAGSEGPLELGRGELSVVRIFKDDVAVTTVVRVGRDLGWPLARDEPVVKLDRLHYLFTLPDKDGGLLNYGVSFADAALLPSFDALLKSNSCFSTPSAPSRGSRPPPPASASPDAYWNDFSPKVESYNNVLAKAIGAGTGHLVKGIFMCSEAYASQVRTPLCFVPSVVVYLPQGDRSESTAVQVQKGANLINPQAAGGASKRFGGTGGADGSSQAGPAKRGGVNKSLKRVRKLSEMTEKMSKTMLDTVISVTGSMAAPLLRSNQGKALLSTVPGEVVIASLDAINKVMDAVEAAERRSLAATSNVVSGAVSKRYGESAGEATGDAFATVGHTVGTAWNIFKIRKAVTPSSSLPGNMVKSAVRNRN</sequence>
<keyword evidence="4" id="KW-1185">Reference proteome</keyword>
<reference evidence="3" key="2">
    <citation type="submission" date="2018-10" db="UniProtKB">
        <authorList>
            <consortium name="EnsemblPlants"/>
        </authorList>
    </citation>
    <scope>IDENTIFICATION</scope>
</reference>
<dbReference type="EnsemblPlants" id="TraesCS3A02G286100.1">
    <property type="protein sequence ID" value="TraesCS3A02G286100.1"/>
    <property type="gene ID" value="TraesCS3A02G286100"/>
</dbReference>
<dbReference type="AlphaFoldDB" id="A0A3B6EMH5"/>
<dbReference type="GO" id="GO:0005886">
    <property type="term" value="C:plasma membrane"/>
    <property type="evidence" value="ECO:0000318"/>
    <property type="project" value="GO_Central"/>
</dbReference>
<accession>A0A3B6EMH5</accession>
<dbReference type="Gramene" id="TraesCS3A03G0715100.1">
    <property type="protein sequence ID" value="TraesCS3A03G0715100.1.CDS"/>
    <property type="gene ID" value="TraesCS3A03G0715100"/>
</dbReference>
<dbReference type="Gramene" id="TraesCS3A02G286100.1">
    <property type="protein sequence ID" value="TraesCS3A02G286100.1"/>
    <property type="gene ID" value="TraesCS3A02G286100"/>
</dbReference>
<reference evidence="3" key="1">
    <citation type="submission" date="2018-08" db="EMBL/GenBank/DDBJ databases">
        <authorList>
            <person name="Rossello M."/>
        </authorList>
    </citation>
    <scope>NUCLEOTIDE SEQUENCE [LARGE SCALE GENOMIC DNA]</scope>
    <source>
        <strain evidence="3">cv. Chinese Spring</strain>
    </source>
</reference>
<dbReference type="PANTHER" id="PTHR21068">
    <property type="entry name" value="SPARTIN"/>
    <property type="match status" value="1"/>
</dbReference>
<evidence type="ECO:0000313" key="4">
    <source>
        <dbReference type="Proteomes" id="UP000019116"/>
    </source>
</evidence>